<feature type="compositionally biased region" description="Basic and acidic residues" evidence="1">
    <location>
        <begin position="393"/>
        <end position="413"/>
    </location>
</feature>
<organism evidence="2 3">
    <name type="scientific">Lymnaea stagnalis</name>
    <name type="common">Great pond snail</name>
    <name type="synonym">Helix stagnalis</name>
    <dbReference type="NCBI Taxonomy" id="6523"/>
    <lineage>
        <taxon>Eukaryota</taxon>
        <taxon>Metazoa</taxon>
        <taxon>Spiralia</taxon>
        <taxon>Lophotrochozoa</taxon>
        <taxon>Mollusca</taxon>
        <taxon>Gastropoda</taxon>
        <taxon>Heterobranchia</taxon>
        <taxon>Euthyneura</taxon>
        <taxon>Panpulmonata</taxon>
        <taxon>Hygrophila</taxon>
        <taxon>Lymnaeoidea</taxon>
        <taxon>Lymnaeidae</taxon>
        <taxon>Lymnaea</taxon>
    </lineage>
</organism>
<feature type="non-terminal residue" evidence="2">
    <location>
        <position position="699"/>
    </location>
</feature>
<feature type="region of interest" description="Disordered" evidence="1">
    <location>
        <begin position="652"/>
        <end position="677"/>
    </location>
</feature>
<dbReference type="AlphaFoldDB" id="A0AAV2GZR1"/>
<feature type="compositionally biased region" description="Basic and acidic residues" evidence="1">
    <location>
        <begin position="326"/>
        <end position="349"/>
    </location>
</feature>
<feature type="compositionally biased region" description="Basic and acidic residues" evidence="1">
    <location>
        <begin position="431"/>
        <end position="444"/>
    </location>
</feature>
<evidence type="ECO:0000313" key="3">
    <source>
        <dbReference type="Proteomes" id="UP001497497"/>
    </source>
</evidence>
<feature type="compositionally biased region" description="Polar residues" evidence="1">
    <location>
        <begin position="660"/>
        <end position="670"/>
    </location>
</feature>
<comment type="caution">
    <text evidence="2">The sequence shown here is derived from an EMBL/GenBank/DDBJ whole genome shotgun (WGS) entry which is preliminary data.</text>
</comment>
<dbReference type="Proteomes" id="UP001497497">
    <property type="component" value="Unassembled WGS sequence"/>
</dbReference>
<keyword evidence="3" id="KW-1185">Reference proteome</keyword>
<feature type="region of interest" description="Disordered" evidence="1">
    <location>
        <begin position="1"/>
        <end position="453"/>
    </location>
</feature>
<evidence type="ECO:0000313" key="2">
    <source>
        <dbReference type="EMBL" id="CAL1526042.1"/>
    </source>
</evidence>
<reference evidence="2 3" key="1">
    <citation type="submission" date="2024-04" db="EMBL/GenBank/DDBJ databases">
        <authorList>
            <consortium name="Genoscope - CEA"/>
            <person name="William W."/>
        </authorList>
    </citation>
    <scope>NUCLEOTIDE SEQUENCE [LARGE SCALE GENOMIC DNA]</scope>
</reference>
<protein>
    <submittedName>
        <fullName evidence="2">Uncharacterized protein</fullName>
    </submittedName>
</protein>
<dbReference type="GO" id="GO:0042073">
    <property type="term" value="P:intraciliary transport"/>
    <property type="evidence" value="ECO:0007669"/>
    <property type="project" value="InterPro"/>
</dbReference>
<proteinExistence type="predicted"/>
<name>A0AAV2GZR1_LYMST</name>
<dbReference type="PANTHER" id="PTHR16022">
    <property type="entry name" value="WD REPEAT DOMAIN 60"/>
    <property type="match status" value="1"/>
</dbReference>
<dbReference type="GO" id="GO:0045503">
    <property type="term" value="F:dynein light chain binding"/>
    <property type="evidence" value="ECO:0007669"/>
    <property type="project" value="InterPro"/>
</dbReference>
<dbReference type="PANTHER" id="PTHR16022:SF0">
    <property type="entry name" value="CYTOPLASMIC DYNEIN 2 INTERMEDIATE CHAIN 1"/>
    <property type="match status" value="1"/>
</dbReference>
<dbReference type="GO" id="GO:0045504">
    <property type="term" value="F:dynein heavy chain binding"/>
    <property type="evidence" value="ECO:0007669"/>
    <property type="project" value="InterPro"/>
</dbReference>
<accession>A0AAV2GZR1</accession>
<feature type="region of interest" description="Disordered" evidence="1">
    <location>
        <begin position="537"/>
        <end position="576"/>
    </location>
</feature>
<feature type="compositionally biased region" description="Basic and acidic residues" evidence="1">
    <location>
        <begin position="1"/>
        <end position="12"/>
    </location>
</feature>
<gene>
    <name evidence="2" type="ORF">GSLYS_00000219001</name>
</gene>
<dbReference type="GO" id="GO:0005868">
    <property type="term" value="C:cytoplasmic dynein complex"/>
    <property type="evidence" value="ECO:0007669"/>
    <property type="project" value="InterPro"/>
</dbReference>
<sequence>MPSENRRPKDDTWTSAELNKALKGSQDDMHRTKRRKDDDADRRHHRDEVNGAEHRKEEDRRSHRKDEDIQKNRRHRDRGDSTEKVDLTEEERERMRQERRAKREGGKEEKKSRPKESKTSKIVEDDQDDRRRRRHEKDEPGQGDRKSNNEEESTKHKEDRQRERRQYEKEREKHREEGDREHKRHRDEDDRKRRPKEEGSSRHHKEEGSSRRRTDSSDRPRKTDDSERGSDRHRKVGESEHQKKRADGDEEAEREKRRQERRERQEKERQKDKSRERDHHKEKSNRDSDRIKEKESGSHRKSEKLSLKDREDKEEQRRSEKHRSSKEKEKVLEIKSGSEKQSSRHRESIDSESIPSSNSHQKTKEKEQKEEDEYNYDEDFEDYDDDFEDEDTHETKEEGEMEEVLRALDEENNRLVSTSRRSNWSDSTELSDDRFKDSRDDYEPAPKPSKPKSFINFFSAKQRVMDHTVAGKARKRYEDLSKLIELDVSKFDMFDLPPVKEYELYIRSFGRSDTKQAYIQTRDDDIERDIQTDEIESLSKWTQHPPEDETAVGGEGINVQTSKDNEKSSGPTDPEKLNTFLNRVGQFLFTILDEESKSSTDEEKKKDSKPKASFSKKTFQLGILSFLKERQVVAMSFCQSEPNYLLSVHSSSVQDDRISSDPSENSQSASAEMKKKGAAIDSLSIICVWNLSQPTYPYR</sequence>
<dbReference type="GO" id="GO:0005929">
    <property type="term" value="C:cilium"/>
    <property type="evidence" value="ECO:0007669"/>
    <property type="project" value="GOC"/>
</dbReference>
<dbReference type="InterPro" id="IPR042505">
    <property type="entry name" value="DYNC2I1"/>
</dbReference>
<feature type="compositionally biased region" description="Basic and acidic residues" evidence="1">
    <location>
        <begin position="25"/>
        <end position="318"/>
    </location>
</feature>
<feature type="compositionally biased region" description="Polar residues" evidence="1">
    <location>
        <begin position="414"/>
        <end position="428"/>
    </location>
</feature>
<evidence type="ECO:0000256" key="1">
    <source>
        <dbReference type="SAM" id="MobiDB-lite"/>
    </source>
</evidence>
<dbReference type="EMBL" id="CAXITT010000002">
    <property type="protein sequence ID" value="CAL1526042.1"/>
    <property type="molecule type" value="Genomic_DNA"/>
</dbReference>
<feature type="compositionally biased region" description="Acidic residues" evidence="1">
    <location>
        <begin position="370"/>
        <end position="392"/>
    </location>
</feature>